<dbReference type="EMBL" id="JH370187">
    <property type="protein sequence ID" value="ELA40831.1"/>
    <property type="molecule type" value="Genomic_DNA"/>
</dbReference>
<dbReference type="VEuPathDB" id="MicrosporidiaDB:VICG_02131"/>
<dbReference type="GO" id="GO:0005634">
    <property type="term" value="C:nucleus"/>
    <property type="evidence" value="ECO:0007669"/>
    <property type="project" value="InterPro"/>
</dbReference>
<keyword evidence="2" id="KW-1185">Reference proteome</keyword>
<evidence type="ECO:0000313" key="1">
    <source>
        <dbReference type="EMBL" id="ELA40831.1"/>
    </source>
</evidence>
<proteinExistence type="predicted"/>
<dbReference type="OrthoDB" id="2192852at2759"/>
<dbReference type="Gene3D" id="3.30.160.360">
    <property type="match status" value="1"/>
</dbReference>
<reference evidence="2" key="1">
    <citation type="submission" date="2011-05" db="EMBL/GenBank/DDBJ databases">
        <title>The genome sequence of Vittaforma corneae strain ATCC 50505.</title>
        <authorList>
            <consortium name="The Broad Institute Genome Sequencing Platform"/>
            <person name="Cuomo C."/>
            <person name="Didier E."/>
            <person name="Bowers L."/>
            <person name="Young S.K."/>
            <person name="Zeng Q."/>
            <person name="Gargeya S."/>
            <person name="Fitzgerald M."/>
            <person name="Haas B."/>
            <person name="Abouelleil A."/>
            <person name="Alvarado L."/>
            <person name="Arachchi H.M."/>
            <person name="Berlin A."/>
            <person name="Chapman S.B."/>
            <person name="Gearin G."/>
            <person name="Goldberg J."/>
            <person name="Griggs A."/>
            <person name="Gujja S."/>
            <person name="Hansen M."/>
            <person name="Heiman D."/>
            <person name="Howarth C."/>
            <person name="Larimer J."/>
            <person name="Lui A."/>
            <person name="MacDonald P.J.P."/>
            <person name="McCowen C."/>
            <person name="Montmayeur A."/>
            <person name="Murphy C."/>
            <person name="Neiman D."/>
            <person name="Pearson M."/>
            <person name="Priest M."/>
            <person name="Roberts A."/>
            <person name="Saif S."/>
            <person name="Shea T."/>
            <person name="Sisk P."/>
            <person name="Stolte C."/>
            <person name="Sykes S."/>
            <person name="Wortman J."/>
            <person name="Nusbaum C."/>
            <person name="Birren B."/>
        </authorList>
    </citation>
    <scope>NUCLEOTIDE SEQUENCE [LARGE SCALE GENOMIC DNA]</scope>
    <source>
        <strain evidence="2">ATCC 50505</strain>
    </source>
</reference>
<dbReference type="GeneID" id="19882841"/>
<protein>
    <submittedName>
        <fullName evidence="1">Uncharacterized protein</fullName>
    </submittedName>
</protein>
<gene>
    <name evidence="1" type="ORF">VICG_02131</name>
</gene>
<dbReference type="Pfam" id="PF05964">
    <property type="entry name" value="FYRN"/>
    <property type="match status" value="1"/>
</dbReference>
<dbReference type="RefSeq" id="XP_007605576.1">
    <property type="nucleotide sequence ID" value="XM_007605514.1"/>
</dbReference>
<organism evidence="1 2">
    <name type="scientific">Vittaforma corneae (strain ATCC 50505)</name>
    <name type="common">Microsporidian parasite</name>
    <name type="synonym">Nosema corneum</name>
    <dbReference type="NCBI Taxonomy" id="993615"/>
    <lineage>
        <taxon>Eukaryota</taxon>
        <taxon>Fungi</taxon>
        <taxon>Fungi incertae sedis</taxon>
        <taxon>Microsporidia</taxon>
        <taxon>Nosematidae</taxon>
        <taxon>Vittaforma</taxon>
    </lineage>
</organism>
<name>L2GIY0_VITCO</name>
<dbReference type="AlphaFoldDB" id="L2GIY0"/>
<accession>L2GIY0</accession>
<dbReference type="HOGENOM" id="CLU_112148_0_0_1"/>
<sequence>MKIPFGELNDSFKKTPSYNFEDSLKSTSLQGNDTAGRALFQEFKDSFERTFKEFLEIEKLKKKIESTTMSIALLNGCIAKLNGLQMSYPIIVGNGLSRASIANIGTFPPYSYNKNYIYPMNYSVKKRFKPHSNYKKSMNNKVLYVCTIENDGIVVAADDGFVWKGSNVWRDVKRDLGIVDEFDSIEDFMALTNPTVIKMIESIGDVSNFEGYIQFSKRAQ</sequence>
<dbReference type="Proteomes" id="UP000011082">
    <property type="component" value="Unassembled WGS sequence"/>
</dbReference>
<dbReference type="InterPro" id="IPR003888">
    <property type="entry name" value="FYrich_N"/>
</dbReference>
<dbReference type="OMA" id="PFYHTEN"/>
<dbReference type="InParanoid" id="L2GIY0"/>
<evidence type="ECO:0000313" key="2">
    <source>
        <dbReference type="Proteomes" id="UP000011082"/>
    </source>
</evidence>